<dbReference type="InterPro" id="IPR050330">
    <property type="entry name" value="Bact_OuterMem_StrucFunc"/>
</dbReference>
<gene>
    <name evidence="10" type="primary">motB_2</name>
    <name evidence="10" type="ORF">LuPra_03610</name>
</gene>
<evidence type="ECO:0000256" key="5">
    <source>
        <dbReference type="ARBA" id="ARBA00022989"/>
    </source>
</evidence>
<dbReference type="PATRIC" id="fig|1813736.3.peg.3818"/>
<organism evidence="10 11">
    <name type="scientific">Luteitalea pratensis</name>
    <dbReference type="NCBI Taxonomy" id="1855912"/>
    <lineage>
        <taxon>Bacteria</taxon>
        <taxon>Pseudomonadati</taxon>
        <taxon>Acidobacteriota</taxon>
        <taxon>Vicinamibacteria</taxon>
        <taxon>Vicinamibacterales</taxon>
        <taxon>Vicinamibacteraceae</taxon>
        <taxon>Luteitalea</taxon>
    </lineage>
</organism>
<comment type="similarity">
    <text evidence="2">Belongs to the MotB family.</text>
</comment>
<evidence type="ECO:0000256" key="7">
    <source>
        <dbReference type="PROSITE-ProRule" id="PRU00473"/>
    </source>
</evidence>
<proteinExistence type="inferred from homology"/>
<dbReference type="PANTHER" id="PTHR30329">
    <property type="entry name" value="STATOR ELEMENT OF FLAGELLAR MOTOR COMPLEX"/>
    <property type="match status" value="1"/>
</dbReference>
<reference evidence="11" key="2">
    <citation type="submission" date="2016-04" db="EMBL/GenBank/DDBJ databases">
        <title>First Complete Genome Sequence of a Subdivision 6 Acidobacterium.</title>
        <authorList>
            <person name="Huang S."/>
            <person name="Vieira S."/>
            <person name="Bunk B."/>
            <person name="Riedel T."/>
            <person name="Sproeer C."/>
            <person name="Overmann J."/>
        </authorList>
    </citation>
    <scope>NUCLEOTIDE SEQUENCE [LARGE SCALE GENOMIC DNA]</scope>
    <source>
        <strain evidence="11">DSM 100886 HEG_-6_39</strain>
    </source>
</reference>
<dbReference type="Gene3D" id="3.30.1330.60">
    <property type="entry name" value="OmpA-like domain"/>
    <property type="match status" value="1"/>
</dbReference>
<keyword evidence="4" id="KW-0812">Transmembrane</keyword>
<dbReference type="Pfam" id="PF13677">
    <property type="entry name" value="MotB_plug"/>
    <property type="match status" value="1"/>
</dbReference>
<dbReference type="EMBL" id="CP015136">
    <property type="protein sequence ID" value="AMY10380.1"/>
    <property type="molecule type" value="Genomic_DNA"/>
</dbReference>
<keyword evidence="5" id="KW-1133">Transmembrane helix</keyword>
<dbReference type="GO" id="GO:0005886">
    <property type="term" value="C:plasma membrane"/>
    <property type="evidence" value="ECO:0007669"/>
    <property type="project" value="UniProtKB-SubCell"/>
</dbReference>
<evidence type="ECO:0000256" key="6">
    <source>
        <dbReference type="ARBA" id="ARBA00023136"/>
    </source>
</evidence>
<evidence type="ECO:0000313" key="10">
    <source>
        <dbReference type="EMBL" id="AMY10380.1"/>
    </source>
</evidence>
<dbReference type="PANTHER" id="PTHR30329:SF21">
    <property type="entry name" value="LIPOPROTEIN YIAD-RELATED"/>
    <property type="match status" value="1"/>
</dbReference>
<evidence type="ECO:0000313" key="11">
    <source>
        <dbReference type="Proteomes" id="UP000076079"/>
    </source>
</evidence>
<dbReference type="AlphaFoldDB" id="A0A143PQI6"/>
<evidence type="ECO:0000256" key="3">
    <source>
        <dbReference type="ARBA" id="ARBA00022475"/>
    </source>
</evidence>
<comment type="subcellular location">
    <subcellularLocation>
        <location evidence="1">Cell membrane</location>
        <topology evidence="1">Single-pass membrane protein</topology>
    </subcellularLocation>
</comment>
<feature type="region of interest" description="Disordered" evidence="8">
    <location>
        <begin position="251"/>
        <end position="287"/>
    </location>
</feature>
<evidence type="ECO:0000256" key="4">
    <source>
        <dbReference type="ARBA" id="ARBA00022692"/>
    </source>
</evidence>
<keyword evidence="6 7" id="KW-0472">Membrane</keyword>
<evidence type="ECO:0000259" key="9">
    <source>
        <dbReference type="PROSITE" id="PS51123"/>
    </source>
</evidence>
<evidence type="ECO:0000256" key="8">
    <source>
        <dbReference type="SAM" id="MobiDB-lite"/>
    </source>
</evidence>
<dbReference type="PROSITE" id="PS51123">
    <property type="entry name" value="OMPA_2"/>
    <property type="match status" value="1"/>
</dbReference>
<dbReference type="RefSeq" id="WP_110172023.1">
    <property type="nucleotide sequence ID" value="NZ_CP015136.1"/>
</dbReference>
<evidence type="ECO:0000256" key="1">
    <source>
        <dbReference type="ARBA" id="ARBA00004162"/>
    </source>
</evidence>
<dbReference type="SUPFAM" id="SSF103088">
    <property type="entry name" value="OmpA-like"/>
    <property type="match status" value="1"/>
</dbReference>
<dbReference type="Proteomes" id="UP000076079">
    <property type="component" value="Chromosome"/>
</dbReference>
<evidence type="ECO:0000256" key="2">
    <source>
        <dbReference type="ARBA" id="ARBA00008914"/>
    </source>
</evidence>
<protein>
    <submittedName>
        <fullName evidence="10">Chemotaxis protein MotB</fullName>
    </submittedName>
</protein>
<accession>A0A143PQI6</accession>
<name>A0A143PQI6_LUTPR</name>
<dbReference type="KEGG" id="abac:LuPra_03610"/>
<dbReference type="InterPro" id="IPR025713">
    <property type="entry name" value="MotB-like_N_dom"/>
</dbReference>
<dbReference type="InterPro" id="IPR036737">
    <property type="entry name" value="OmpA-like_sf"/>
</dbReference>
<dbReference type="OrthoDB" id="9815217at2"/>
<keyword evidence="3" id="KW-1003">Cell membrane</keyword>
<reference evidence="10 11" key="1">
    <citation type="journal article" date="2016" name="Genome Announc.">
        <title>First Complete Genome Sequence of a Subdivision 6 Acidobacterium Strain.</title>
        <authorList>
            <person name="Huang S."/>
            <person name="Vieira S."/>
            <person name="Bunk B."/>
            <person name="Riedel T."/>
            <person name="Sproer C."/>
            <person name="Overmann J."/>
        </authorList>
    </citation>
    <scope>NUCLEOTIDE SEQUENCE [LARGE SCALE GENOMIC DNA]</scope>
    <source>
        <strain evidence="11">DSM 100886 HEG_-6_39</strain>
    </source>
</reference>
<sequence length="287" mass="30670">MSFQHAPVIIIKKKKAAHGGHHGGAWKVAYADFVTAMMAFFLVMWLVNQSPQVKNSVQAYFQDPGVFEYEHGRSPIASGAGIVGSGTARQEPDVATATAALERAAERIKEQIKAIPGFKNLESQIEVKVTAEGLRIELQEGGKSKFFDSGSAHVKAETRAVLTVIGKELAVLPQSLAIEGHTDAAPFGRDRTYTNWELSADRANAARRIMEESGLPAEHVKAIRGFADTILRTPGEPFNPRNRRVSIVVQNNAGPRPLKVSGTASGAPGGAVPEPATPAQANGHATH</sequence>
<keyword evidence="11" id="KW-1185">Reference proteome</keyword>
<dbReference type="CDD" id="cd07185">
    <property type="entry name" value="OmpA_C-like"/>
    <property type="match status" value="1"/>
</dbReference>
<feature type="domain" description="OmpA-like" evidence="9">
    <location>
        <begin position="134"/>
        <end position="253"/>
    </location>
</feature>
<dbReference type="STRING" id="1855912.LuPra_03610"/>
<dbReference type="InterPro" id="IPR006665">
    <property type="entry name" value="OmpA-like"/>
</dbReference>
<dbReference type="Pfam" id="PF00691">
    <property type="entry name" value="OmpA"/>
    <property type="match status" value="1"/>
</dbReference>